<keyword evidence="3" id="KW-1185">Reference proteome</keyword>
<keyword evidence="1" id="KW-0812">Transmembrane</keyword>
<dbReference type="EMBL" id="CAJVQB010021474">
    <property type="protein sequence ID" value="CAG8797161.1"/>
    <property type="molecule type" value="Genomic_DNA"/>
</dbReference>
<evidence type="ECO:0000313" key="3">
    <source>
        <dbReference type="Proteomes" id="UP000789901"/>
    </source>
</evidence>
<comment type="caution">
    <text evidence="2">The sequence shown here is derived from an EMBL/GenBank/DDBJ whole genome shotgun (WGS) entry which is preliminary data.</text>
</comment>
<protein>
    <submittedName>
        <fullName evidence="2">1144_t:CDS:1</fullName>
    </submittedName>
</protein>
<name>A0ABN7VSN8_GIGMA</name>
<feature type="transmembrane region" description="Helical" evidence="1">
    <location>
        <begin position="83"/>
        <end position="105"/>
    </location>
</feature>
<keyword evidence="1" id="KW-0472">Membrane</keyword>
<feature type="non-terminal residue" evidence="2">
    <location>
        <position position="1"/>
    </location>
</feature>
<sequence length="126" mass="14060">SSQQCACRYNSDCENDCTFPVWDWCLNGECVKPCSQNSDCALNICNNGTILIVIAQQHFHVDGRNYGDYRICKDDKDCAKTGILGFNIVLMAIVSNVVLMINAIVDKFVEKETVNIAKKTPIVLHL</sequence>
<reference evidence="2 3" key="1">
    <citation type="submission" date="2021-06" db="EMBL/GenBank/DDBJ databases">
        <authorList>
            <person name="Kallberg Y."/>
            <person name="Tangrot J."/>
            <person name="Rosling A."/>
        </authorList>
    </citation>
    <scope>NUCLEOTIDE SEQUENCE [LARGE SCALE GENOMIC DNA]</scope>
    <source>
        <strain evidence="2 3">120-4 pot B 10/14</strain>
    </source>
</reference>
<evidence type="ECO:0000313" key="2">
    <source>
        <dbReference type="EMBL" id="CAG8797161.1"/>
    </source>
</evidence>
<gene>
    <name evidence="2" type="ORF">GMARGA_LOCUS22338</name>
</gene>
<accession>A0ABN7VSN8</accession>
<evidence type="ECO:0000256" key="1">
    <source>
        <dbReference type="SAM" id="Phobius"/>
    </source>
</evidence>
<keyword evidence="1" id="KW-1133">Transmembrane helix</keyword>
<proteinExistence type="predicted"/>
<dbReference type="Proteomes" id="UP000789901">
    <property type="component" value="Unassembled WGS sequence"/>
</dbReference>
<organism evidence="2 3">
    <name type="scientific">Gigaspora margarita</name>
    <dbReference type="NCBI Taxonomy" id="4874"/>
    <lineage>
        <taxon>Eukaryota</taxon>
        <taxon>Fungi</taxon>
        <taxon>Fungi incertae sedis</taxon>
        <taxon>Mucoromycota</taxon>
        <taxon>Glomeromycotina</taxon>
        <taxon>Glomeromycetes</taxon>
        <taxon>Diversisporales</taxon>
        <taxon>Gigasporaceae</taxon>
        <taxon>Gigaspora</taxon>
    </lineage>
</organism>